<dbReference type="AlphaFoldDB" id="G6E8K9"/>
<proteinExistence type="predicted"/>
<comment type="caution">
    <text evidence="2">The sequence shown here is derived from an EMBL/GenBank/DDBJ whole genome shotgun (WGS) entry which is preliminary data.</text>
</comment>
<evidence type="ECO:0000313" key="2">
    <source>
        <dbReference type="EMBL" id="EHJ62082.1"/>
    </source>
</evidence>
<evidence type="ECO:0000313" key="3">
    <source>
        <dbReference type="Proteomes" id="UP000004030"/>
    </source>
</evidence>
<gene>
    <name evidence="2" type="ORF">NSU_0679</name>
</gene>
<organism evidence="2 3">
    <name type="scientific">Novosphingobium pentaromativorans US6-1</name>
    <dbReference type="NCBI Taxonomy" id="1088721"/>
    <lineage>
        <taxon>Bacteria</taxon>
        <taxon>Pseudomonadati</taxon>
        <taxon>Pseudomonadota</taxon>
        <taxon>Alphaproteobacteria</taxon>
        <taxon>Sphingomonadales</taxon>
        <taxon>Sphingomonadaceae</taxon>
        <taxon>Novosphingobium</taxon>
    </lineage>
</organism>
<feature type="region of interest" description="Disordered" evidence="1">
    <location>
        <begin position="1"/>
        <end position="45"/>
    </location>
</feature>
<protein>
    <submittedName>
        <fullName evidence="2">Uncharacterized protein</fullName>
    </submittedName>
</protein>
<sequence length="61" mass="6845">MRSYWGKNRGPARGSPAATNCSPRRRSLAFAGPCGETKARTRERPHWQLARLAQHWQSAAP</sequence>
<dbReference type="EMBL" id="AGFM01000009">
    <property type="protein sequence ID" value="EHJ62082.1"/>
    <property type="molecule type" value="Genomic_DNA"/>
</dbReference>
<name>G6E8K9_9SPHN</name>
<evidence type="ECO:0000256" key="1">
    <source>
        <dbReference type="SAM" id="MobiDB-lite"/>
    </source>
</evidence>
<dbReference type="PATRIC" id="fig|1088721.3.peg.672"/>
<keyword evidence="3" id="KW-1185">Reference proteome</keyword>
<dbReference type="Proteomes" id="UP000004030">
    <property type="component" value="Unassembled WGS sequence"/>
</dbReference>
<reference evidence="2 3" key="1">
    <citation type="journal article" date="2012" name="J. Bacteriol.">
        <title>Genome sequence of benzo(a)pyrene-degrading bacterium Novosphingobium pentaromativorans US6-1.</title>
        <authorList>
            <person name="Luo Y.R."/>
            <person name="Kang S.G."/>
            <person name="Kim S.J."/>
            <person name="Kim M.R."/>
            <person name="Li N."/>
            <person name="Lee J.H."/>
            <person name="Kwon K.K."/>
        </authorList>
    </citation>
    <scope>NUCLEOTIDE SEQUENCE [LARGE SCALE GENOMIC DNA]</scope>
    <source>
        <strain evidence="2 3">US6-1</strain>
    </source>
</reference>
<accession>G6E8K9</accession>